<dbReference type="KEGG" id="pami:JCM7686_0669"/>
<dbReference type="SMART" id="SM00563">
    <property type="entry name" value="PlsC"/>
    <property type="match status" value="1"/>
</dbReference>
<sequence>MSEAPRTAATWLGDDQPAPLPRPSALGWALVVLRGLPIILTLVLGVLFLLPLRLIERLFTGPRRPVTGPWVQGVCRICLFFMGLRWRRVGRPMKGAGAAVANHASWLDILVLNAAMPVFFVSKSEVASWPGINILTRVTNTHFVTRDPKLARQQAEEFAERTRAGHRLLFFPEGTSSDSQRVLPFKPTLFQGFLDPALPPDLAIQPVTACYQAPPGEDPRFYGWWGNLELGPHLLAVLSRPRQGAVTVILHPPIPVAGESRKTLSAKAEAAVRSGFLPDPKAKA</sequence>
<dbReference type="RefSeq" id="WP_020949417.1">
    <property type="nucleotide sequence ID" value="NC_022041.1"/>
</dbReference>
<dbReference type="AlphaFoldDB" id="S5Y8V1"/>
<dbReference type="OrthoDB" id="9806880at2"/>
<keyword evidence="5" id="KW-0443">Lipid metabolism</keyword>
<dbReference type="GO" id="GO:0006629">
    <property type="term" value="P:lipid metabolic process"/>
    <property type="evidence" value="ECO:0007669"/>
    <property type="project" value="UniProtKB-KW"/>
</dbReference>
<evidence type="ECO:0000256" key="5">
    <source>
        <dbReference type="ARBA" id="ARBA00023098"/>
    </source>
</evidence>
<evidence type="ECO:0000256" key="4">
    <source>
        <dbReference type="ARBA" id="ARBA00022989"/>
    </source>
</evidence>
<name>S5Y8V1_PARAH</name>
<reference evidence="10 11" key="1">
    <citation type="journal article" date="2014" name="BMC Genomics">
        <title>Architecture and functions of a multipartite genome of the methylotrophic bacterium Paracoccus aminophilus JCM 7686, containing primary and secondary chromids.</title>
        <authorList>
            <person name="Dziewit L."/>
            <person name="Czarnecki J."/>
            <person name="Wibberg D."/>
            <person name="Radlinska M."/>
            <person name="Mrozek P."/>
            <person name="Szymczak M."/>
            <person name="Schluter A."/>
            <person name="Puhler A."/>
            <person name="Bartosik D."/>
        </authorList>
    </citation>
    <scope>NUCLEOTIDE SEQUENCE [LARGE SCALE GENOMIC DNA]</scope>
    <source>
        <strain evidence="10">JCM 7686</strain>
    </source>
</reference>
<evidence type="ECO:0000313" key="10">
    <source>
        <dbReference type="EMBL" id="AGT07778.1"/>
    </source>
</evidence>
<protein>
    <submittedName>
        <fullName evidence="10">1-acyl-sn-glycerol-3-phosphate acyltransferase</fullName>
        <ecNumber evidence="10">2.3.1.51</ecNumber>
    </submittedName>
</protein>
<dbReference type="EC" id="2.3.1.51" evidence="10"/>
<dbReference type="SUPFAM" id="SSF69593">
    <property type="entry name" value="Glycerol-3-phosphate (1)-acyltransferase"/>
    <property type="match status" value="1"/>
</dbReference>
<organism evidence="10 11">
    <name type="scientific">Paracoccus aminophilus JCM 7686</name>
    <dbReference type="NCBI Taxonomy" id="1367847"/>
    <lineage>
        <taxon>Bacteria</taxon>
        <taxon>Pseudomonadati</taxon>
        <taxon>Pseudomonadota</taxon>
        <taxon>Alphaproteobacteria</taxon>
        <taxon>Rhodobacterales</taxon>
        <taxon>Paracoccaceae</taxon>
        <taxon>Paracoccus</taxon>
    </lineage>
</organism>
<dbReference type="PANTHER" id="PTHR23063">
    <property type="entry name" value="PHOSPHOLIPID ACYLTRANSFERASE"/>
    <property type="match status" value="1"/>
</dbReference>
<evidence type="ECO:0000256" key="1">
    <source>
        <dbReference type="ARBA" id="ARBA00004370"/>
    </source>
</evidence>
<keyword evidence="7 10" id="KW-0012">Acyltransferase</keyword>
<evidence type="ECO:0000256" key="3">
    <source>
        <dbReference type="ARBA" id="ARBA00022692"/>
    </source>
</evidence>
<dbReference type="EMBL" id="CP006650">
    <property type="protein sequence ID" value="AGT07778.1"/>
    <property type="molecule type" value="Genomic_DNA"/>
</dbReference>
<dbReference type="Proteomes" id="UP000015480">
    <property type="component" value="Chromosome"/>
</dbReference>
<dbReference type="GO" id="GO:0016020">
    <property type="term" value="C:membrane"/>
    <property type="evidence" value="ECO:0007669"/>
    <property type="project" value="UniProtKB-SubCell"/>
</dbReference>
<evidence type="ECO:0000256" key="8">
    <source>
        <dbReference type="SAM" id="Phobius"/>
    </source>
</evidence>
<keyword evidence="4 8" id="KW-1133">Transmembrane helix</keyword>
<comment type="subcellular location">
    <subcellularLocation>
        <location evidence="1">Membrane</location>
    </subcellularLocation>
</comment>
<dbReference type="GO" id="GO:0003841">
    <property type="term" value="F:1-acylglycerol-3-phosphate O-acyltransferase activity"/>
    <property type="evidence" value="ECO:0007669"/>
    <property type="project" value="UniProtKB-EC"/>
</dbReference>
<dbReference type="HOGENOM" id="CLU_027938_0_1_5"/>
<accession>S5Y8V1</accession>
<keyword evidence="6 8" id="KW-0472">Membrane</keyword>
<keyword evidence="2 10" id="KW-0808">Transferase</keyword>
<keyword evidence="3 8" id="KW-0812">Transmembrane</keyword>
<dbReference type="CDD" id="cd07989">
    <property type="entry name" value="LPLAT_AGPAT-like"/>
    <property type="match status" value="1"/>
</dbReference>
<dbReference type="eggNOG" id="COG0204">
    <property type="taxonomic scope" value="Bacteria"/>
</dbReference>
<gene>
    <name evidence="10" type="ORF">JCM7686_0669</name>
</gene>
<dbReference type="InterPro" id="IPR002123">
    <property type="entry name" value="Plipid/glycerol_acylTrfase"/>
</dbReference>
<evidence type="ECO:0000259" key="9">
    <source>
        <dbReference type="SMART" id="SM00563"/>
    </source>
</evidence>
<keyword evidence="11" id="KW-1185">Reference proteome</keyword>
<dbReference type="STRING" id="1367847.JCM7686_0669"/>
<dbReference type="PANTHER" id="PTHR23063:SF52">
    <property type="entry name" value="LYSOPHOSPHATIDYLCHOLINE ACYLTRANSFERASE"/>
    <property type="match status" value="1"/>
</dbReference>
<evidence type="ECO:0000313" key="11">
    <source>
        <dbReference type="Proteomes" id="UP000015480"/>
    </source>
</evidence>
<dbReference type="Pfam" id="PF01553">
    <property type="entry name" value="Acyltransferase"/>
    <property type="match status" value="1"/>
</dbReference>
<evidence type="ECO:0000256" key="7">
    <source>
        <dbReference type="ARBA" id="ARBA00023315"/>
    </source>
</evidence>
<evidence type="ECO:0000256" key="6">
    <source>
        <dbReference type="ARBA" id="ARBA00023136"/>
    </source>
</evidence>
<proteinExistence type="predicted"/>
<evidence type="ECO:0000256" key="2">
    <source>
        <dbReference type="ARBA" id="ARBA00022679"/>
    </source>
</evidence>
<feature type="transmembrane region" description="Helical" evidence="8">
    <location>
        <begin position="26"/>
        <end position="50"/>
    </location>
</feature>
<feature type="domain" description="Phospholipid/glycerol acyltransferase" evidence="9">
    <location>
        <begin position="97"/>
        <end position="212"/>
    </location>
</feature>
<dbReference type="PATRIC" id="fig|1367847.3.peg.620"/>